<feature type="compositionally biased region" description="Polar residues" evidence="1">
    <location>
        <begin position="311"/>
        <end position="333"/>
    </location>
</feature>
<reference evidence="2 3" key="1">
    <citation type="submission" date="2021-02" db="EMBL/GenBank/DDBJ databases">
        <title>Porcisia hertigi Genome sequencing and assembly.</title>
        <authorList>
            <person name="Almutairi H."/>
            <person name="Gatherer D."/>
        </authorList>
    </citation>
    <scope>NUCLEOTIDE SEQUENCE [LARGE SCALE GENOMIC DNA]</scope>
    <source>
        <strain evidence="2 3">C119</strain>
    </source>
</reference>
<evidence type="ECO:0008006" key="4">
    <source>
        <dbReference type="Google" id="ProtNLM"/>
    </source>
</evidence>
<organism evidence="2 3">
    <name type="scientific">Porcisia hertigi</name>
    <dbReference type="NCBI Taxonomy" id="2761500"/>
    <lineage>
        <taxon>Eukaryota</taxon>
        <taxon>Discoba</taxon>
        <taxon>Euglenozoa</taxon>
        <taxon>Kinetoplastea</taxon>
        <taxon>Metakinetoplastina</taxon>
        <taxon>Trypanosomatida</taxon>
        <taxon>Trypanosomatidae</taxon>
        <taxon>Leishmaniinae</taxon>
        <taxon>Porcisia</taxon>
    </lineage>
</organism>
<dbReference type="OrthoDB" id="26525at2759"/>
<sequence>MASASPPDAPGGATVATHSVGFKTKTAQGLANGAVNNFFDAAAAPINASSGGGVSSSFPEQSRVAADVLTKLQDLDPGEMSRVKNCFSAVLGEGRENIMNGFELRVVFSELGIYPSETELNLILRAYRNRVNLVTLTQYLRLYKKEFWINSIAAQATSESGAMQRERSSVAPDYKAFGSSGPFATAASAGGRDEDTLKAFVDLGGNADGSGEIAVSTLSDAIRGFELTIDIDAFIRTVDVHNSGMLDYVDFCALWSKPVKPLAESDDTHNTHRPQSVESLTSDMHQRMLFNPTTLSRNSSMAAYALRRRSQVSSQAQEQTSVPSQARCSSQVGLRSPLKNKRSSALGLNQRADSAGSGNRGGNGKTFKSIVSPPPTPITDEEHMLLVSMYLFPEQYESTFRRTLRFADSTGGDLFTYGSAGTTLNNSNSAYGEARSIPDVFRQKRLSRAAAPPPSSSSAMCNRSSSQTAARYPGDGGSGAKQRTPRRKRKNGGHAEGANTLAADFFSPKNHNVYRPPSPMILSMRNSTAHRNRLKRLDEQRRLHNSQTGERDSGVSAPTEAQHIA</sequence>
<dbReference type="Gene3D" id="1.10.238.10">
    <property type="entry name" value="EF-hand"/>
    <property type="match status" value="1"/>
</dbReference>
<gene>
    <name evidence="2" type="ORF">JKF63_07843</name>
</gene>
<protein>
    <recommendedName>
        <fullName evidence="4">EF-hand domain-containing protein</fullName>
    </recommendedName>
</protein>
<dbReference type="InterPro" id="IPR011992">
    <property type="entry name" value="EF-hand-dom_pair"/>
</dbReference>
<dbReference type="EMBL" id="JAFJZO010000001">
    <property type="protein sequence ID" value="KAG5512318.1"/>
    <property type="molecule type" value="Genomic_DNA"/>
</dbReference>
<feature type="region of interest" description="Disordered" evidence="1">
    <location>
        <begin position="262"/>
        <end position="284"/>
    </location>
</feature>
<feature type="region of interest" description="Disordered" evidence="1">
    <location>
        <begin position="446"/>
        <end position="565"/>
    </location>
</feature>
<comment type="caution">
    <text evidence="2">The sequence shown here is derived from an EMBL/GenBank/DDBJ whole genome shotgun (WGS) entry which is preliminary data.</text>
</comment>
<dbReference type="KEGG" id="phet:94293848"/>
<name>A0A836LMW9_9TRYP</name>
<evidence type="ECO:0000256" key="1">
    <source>
        <dbReference type="SAM" id="MobiDB-lite"/>
    </source>
</evidence>
<dbReference type="GeneID" id="94293848"/>
<keyword evidence="3" id="KW-1185">Reference proteome</keyword>
<feature type="region of interest" description="Disordered" evidence="1">
    <location>
        <begin position="306"/>
        <end position="377"/>
    </location>
</feature>
<dbReference type="SUPFAM" id="SSF47473">
    <property type="entry name" value="EF-hand"/>
    <property type="match status" value="1"/>
</dbReference>
<feature type="compositionally biased region" description="Polar residues" evidence="1">
    <location>
        <begin position="273"/>
        <end position="283"/>
    </location>
</feature>
<feature type="compositionally biased region" description="Low complexity" evidence="1">
    <location>
        <begin position="456"/>
        <end position="466"/>
    </location>
</feature>
<dbReference type="AlphaFoldDB" id="A0A836LMW9"/>
<accession>A0A836LMW9</accession>
<evidence type="ECO:0000313" key="2">
    <source>
        <dbReference type="EMBL" id="KAG5512318.1"/>
    </source>
</evidence>
<proteinExistence type="predicted"/>
<dbReference type="RefSeq" id="XP_067760030.1">
    <property type="nucleotide sequence ID" value="XM_067903771.1"/>
</dbReference>
<feature type="compositionally biased region" description="Basic residues" evidence="1">
    <location>
        <begin position="483"/>
        <end position="492"/>
    </location>
</feature>
<dbReference type="Proteomes" id="UP000674318">
    <property type="component" value="Chromosome 1"/>
</dbReference>
<evidence type="ECO:0000313" key="3">
    <source>
        <dbReference type="Proteomes" id="UP000674318"/>
    </source>
</evidence>